<keyword evidence="1" id="KW-1133">Transmembrane helix</keyword>
<keyword evidence="1" id="KW-0812">Transmembrane</keyword>
<comment type="caution">
    <text evidence="2">The sequence shown here is derived from an EMBL/GenBank/DDBJ whole genome shotgun (WGS) entry which is preliminary data.</text>
</comment>
<keyword evidence="1" id="KW-0472">Membrane</keyword>
<name>A0ABU5Z7F4_9FLAO</name>
<sequence length="134" mass="16107">MKNIKRSFKIAILSIFVGSIQMVIFLPDGSYCDDLSSDVISGIFRFMPIQFIIMFFNSYIFKSYDKYTSLFVLLFLWLYINKIEFTNREACWSTFSEREIEEYVIDHSIFPCSISLFLFFCIYWIMKKKNMINF</sequence>
<dbReference type="EMBL" id="JAYKBW010000006">
    <property type="protein sequence ID" value="MEB3074897.1"/>
    <property type="molecule type" value="Genomic_DNA"/>
</dbReference>
<dbReference type="RefSeq" id="WP_009744737.1">
    <property type="nucleotide sequence ID" value="NZ_JAYKBW010000006.1"/>
</dbReference>
<evidence type="ECO:0000313" key="3">
    <source>
        <dbReference type="Proteomes" id="UP001311730"/>
    </source>
</evidence>
<gene>
    <name evidence="2" type="ORF">VJJ08_06225</name>
</gene>
<keyword evidence="3" id="KW-1185">Reference proteome</keyword>
<feature type="transmembrane region" description="Helical" evidence="1">
    <location>
        <begin position="103"/>
        <end position="126"/>
    </location>
</feature>
<evidence type="ECO:0000313" key="2">
    <source>
        <dbReference type="EMBL" id="MEB3074897.1"/>
    </source>
</evidence>
<protein>
    <submittedName>
        <fullName evidence="2">Uncharacterized protein</fullName>
    </submittedName>
</protein>
<evidence type="ECO:0000256" key="1">
    <source>
        <dbReference type="SAM" id="Phobius"/>
    </source>
</evidence>
<feature type="transmembrane region" description="Helical" evidence="1">
    <location>
        <begin position="7"/>
        <end position="27"/>
    </location>
</feature>
<proteinExistence type="predicted"/>
<dbReference type="Proteomes" id="UP001311730">
    <property type="component" value="Unassembled WGS sequence"/>
</dbReference>
<feature type="transmembrane region" description="Helical" evidence="1">
    <location>
        <begin position="67"/>
        <end position="83"/>
    </location>
</feature>
<accession>A0ABU5Z7F4</accession>
<reference evidence="2 3" key="1">
    <citation type="submission" date="2023-12" db="EMBL/GenBank/DDBJ databases">
        <title>Genomic sequences of Capnocytophaga and Parvimonas strains.</title>
        <authorList>
            <person name="Watt R.M."/>
            <person name="Wang M."/>
            <person name="Yang T."/>
            <person name="Tong W.M."/>
        </authorList>
    </citation>
    <scope>NUCLEOTIDE SEQUENCE [LARGE SCALE GENOMIC DNA]</scope>
    <source>
        <strain evidence="2 3">CCUG 13096</strain>
    </source>
</reference>
<organism evidence="2 3">
    <name type="scientific">Capnocytophaga gingivalis</name>
    <dbReference type="NCBI Taxonomy" id="1017"/>
    <lineage>
        <taxon>Bacteria</taxon>
        <taxon>Pseudomonadati</taxon>
        <taxon>Bacteroidota</taxon>
        <taxon>Flavobacteriia</taxon>
        <taxon>Flavobacteriales</taxon>
        <taxon>Flavobacteriaceae</taxon>
        <taxon>Capnocytophaga</taxon>
    </lineage>
</organism>
<feature type="transmembrane region" description="Helical" evidence="1">
    <location>
        <begin position="39"/>
        <end position="60"/>
    </location>
</feature>